<dbReference type="GO" id="GO:0046654">
    <property type="term" value="P:tetrahydrofolate biosynthetic process"/>
    <property type="evidence" value="ECO:0007669"/>
    <property type="project" value="UniProtKB-UniPathway"/>
</dbReference>
<evidence type="ECO:0000256" key="5">
    <source>
        <dbReference type="ARBA" id="ARBA00008276"/>
    </source>
</evidence>
<evidence type="ECO:0000256" key="6">
    <source>
        <dbReference type="ARBA" id="ARBA00011245"/>
    </source>
</evidence>
<gene>
    <name evidence="26" type="ORF">DENIS_0224</name>
</gene>
<dbReference type="EMBL" id="BEXT01000001">
    <property type="protein sequence ID" value="GBC59287.1"/>
    <property type="molecule type" value="Genomic_DNA"/>
</dbReference>
<comment type="pathway">
    <text evidence="3">Cofactor biosynthesis; tetrahydrofolate biosynthesis; 7,8-dihydrofolate from 2-amino-4-hydroxy-6-hydroxymethyl-7,8-dihydropteridine diphosphate and 4-aminobenzoate: step 2/2.</text>
</comment>
<dbReference type="PANTHER" id="PTHR11136:SF0">
    <property type="entry name" value="DIHYDROFOLATE SYNTHETASE-RELATED"/>
    <property type="match status" value="1"/>
</dbReference>
<dbReference type="SUPFAM" id="SSF53623">
    <property type="entry name" value="MurD-like peptide ligases, catalytic domain"/>
    <property type="match status" value="1"/>
</dbReference>
<evidence type="ECO:0000256" key="22">
    <source>
        <dbReference type="ARBA" id="ARBA00049161"/>
    </source>
</evidence>
<dbReference type="Gene3D" id="3.90.190.20">
    <property type="entry name" value="Mur ligase, C-terminal domain"/>
    <property type="match status" value="1"/>
</dbReference>
<evidence type="ECO:0000256" key="15">
    <source>
        <dbReference type="ARBA" id="ARBA00022909"/>
    </source>
</evidence>
<dbReference type="InterPro" id="IPR004101">
    <property type="entry name" value="Mur_ligase_C"/>
</dbReference>
<keyword evidence="10 23" id="KW-0436">Ligase</keyword>
<evidence type="ECO:0000256" key="12">
    <source>
        <dbReference type="ARBA" id="ARBA00022741"/>
    </source>
</evidence>
<dbReference type="RefSeq" id="WP_231714363.1">
    <property type="nucleotide sequence ID" value="NZ_BEXT01000001.1"/>
</dbReference>
<reference evidence="27" key="1">
    <citation type="submission" date="2017-11" db="EMBL/GenBank/DDBJ databases">
        <authorList>
            <person name="Watanabe M."/>
            <person name="Kojima H."/>
        </authorList>
    </citation>
    <scope>NUCLEOTIDE SEQUENCE [LARGE SCALE GENOMIC DNA]</scope>
    <source>
        <strain evidence="27">Tokyo 01</strain>
    </source>
</reference>
<comment type="catalytic activity">
    <reaction evidence="20">
        <text>10-formyltetrahydrofolyl-(gamma-L-Glu)(n) + L-glutamate + ATP = 10-formyltetrahydrofolyl-(gamma-L-Glu)(n+1) + ADP + phosphate + H(+)</text>
        <dbReference type="Rhea" id="RHEA:51904"/>
        <dbReference type="Rhea" id="RHEA-COMP:13088"/>
        <dbReference type="Rhea" id="RHEA-COMP:14300"/>
        <dbReference type="ChEBI" id="CHEBI:15378"/>
        <dbReference type="ChEBI" id="CHEBI:29985"/>
        <dbReference type="ChEBI" id="CHEBI:30616"/>
        <dbReference type="ChEBI" id="CHEBI:43474"/>
        <dbReference type="ChEBI" id="CHEBI:134413"/>
        <dbReference type="ChEBI" id="CHEBI:456216"/>
        <dbReference type="EC" id="6.3.2.17"/>
    </reaction>
</comment>
<sequence length="446" mass="49144">MNQEKEYRQCLETMYGFRRFGIKLGLDTIRRILSGLGNPQDRFKTIHIAGTNGKGSVASSLSAILHEAGYRVGLYTSPHLLHFNERICVDNQPISDAAVVRAFSAVRETPKGEREPTFFEFATAMAMYEFARQKTDWAVVETGMGGRLDATNVLKPEISVITNVSVEHSEYLGDTLEQITGEKGGIIKPGIPVVTGVRQESAFEVLQKIAGEKSAPLYRFGKDFRTTGTPDQTFTYTGIRNTWPDMRTRLAGSHQIDNAALTLAACEIITENGANIPEEAIRRGLHENCWPGRLEVVSESPYLILDGAHNLAAAENLAKFLKETFDPEKITLVLGILDDKPYAEMLRFLLPVCRNAILTQPKIHRALPVDTLRATAGEIRSELTSVPDVARAVAYAMENAAPDDVICVAGSLYVVGEAKEFLETLGFPSFRKTLQGDCPPDVCHRG</sequence>
<comment type="catalytic activity">
    <reaction evidence="21">
        <text>(6R)-5,10-methylenetetrahydrofolyl-(gamma-L-Glu)(n) + L-glutamate + ATP = (6R)-5,10-methylenetetrahydrofolyl-(gamma-L-Glu)(n+1) + ADP + phosphate + H(+)</text>
        <dbReference type="Rhea" id="RHEA:51912"/>
        <dbReference type="Rhea" id="RHEA-COMP:13257"/>
        <dbReference type="Rhea" id="RHEA-COMP:13258"/>
        <dbReference type="ChEBI" id="CHEBI:15378"/>
        <dbReference type="ChEBI" id="CHEBI:29985"/>
        <dbReference type="ChEBI" id="CHEBI:30616"/>
        <dbReference type="ChEBI" id="CHEBI:43474"/>
        <dbReference type="ChEBI" id="CHEBI:136572"/>
        <dbReference type="ChEBI" id="CHEBI:456216"/>
        <dbReference type="EC" id="6.3.2.17"/>
    </reaction>
</comment>
<feature type="domain" description="Mur ligase central" evidence="25">
    <location>
        <begin position="48"/>
        <end position="265"/>
    </location>
</feature>
<comment type="catalytic activity">
    <reaction evidence="22">
        <text>7,8-dihydropteroate + L-glutamate + ATP = 7,8-dihydrofolate + ADP + phosphate + H(+)</text>
        <dbReference type="Rhea" id="RHEA:23584"/>
        <dbReference type="ChEBI" id="CHEBI:15378"/>
        <dbReference type="ChEBI" id="CHEBI:17839"/>
        <dbReference type="ChEBI" id="CHEBI:29985"/>
        <dbReference type="ChEBI" id="CHEBI:30616"/>
        <dbReference type="ChEBI" id="CHEBI:43474"/>
        <dbReference type="ChEBI" id="CHEBI:57451"/>
        <dbReference type="ChEBI" id="CHEBI:456216"/>
        <dbReference type="EC" id="6.3.2.12"/>
    </reaction>
</comment>
<accession>A0A401FQN4</accession>
<evidence type="ECO:0000256" key="19">
    <source>
        <dbReference type="ARBA" id="ARBA00047493"/>
    </source>
</evidence>
<dbReference type="AlphaFoldDB" id="A0A401FQN4"/>
<evidence type="ECO:0000256" key="13">
    <source>
        <dbReference type="ARBA" id="ARBA00022840"/>
    </source>
</evidence>
<dbReference type="Proteomes" id="UP000288096">
    <property type="component" value="Unassembled WGS sequence"/>
</dbReference>
<dbReference type="InterPro" id="IPR018109">
    <property type="entry name" value="Folylpolyglutamate_synth_CS"/>
</dbReference>
<comment type="catalytic activity">
    <reaction evidence="19">
        <text>(6S)-5,6,7,8-tetrahydrofolyl-(gamma-L-Glu)(n) + L-glutamate + ATP = (6S)-5,6,7,8-tetrahydrofolyl-(gamma-L-Glu)(n+1) + ADP + phosphate + H(+)</text>
        <dbReference type="Rhea" id="RHEA:10580"/>
        <dbReference type="Rhea" id="RHEA-COMP:14738"/>
        <dbReference type="Rhea" id="RHEA-COMP:14740"/>
        <dbReference type="ChEBI" id="CHEBI:15378"/>
        <dbReference type="ChEBI" id="CHEBI:29985"/>
        <dbReference type="ChEBI" id="CHEBI:30616"/>
        <dbReference type="ChEBI" id="CHEBI:43474"/>
        <dbReference type="ChEBI" id="CHEBI:141005"/>
        <dbReference type="ChEBI" id="CHEBI:456216"/>
        <dbReference type="EC" id="6.3.2.17"/>
    </reaction>
</comment>
<proteinExistence type="inferred from homology"/>
<keyword evidence="15" id="KW-0289">Folate biosynthesis</keyword>
<evidence type="ECO:0000256" key="2">
    <source>
        <dbReference type="ARBA" id="ARBA00002714"/>
    </source>
</evidence>
<comment type="caution">
    <text evidence="26">The sequence shown here is derived from an EMBL/GenBank/DDBJ whole genome shotgun (WGS) entry which is preliminary data.</text>
</comment>
<comment type="similarity">
    <text evidence="5 23">Belongs to the folylpolyglutamate synthase family.</text>
</comment>
<comment type="subunit">
    <text evidence="6">Monomer.</text>
</comment>
<dbReference type="GO" id="GO:0008841">
    <property type="term" value="F:dihydrofolate synthase activity"/>
    <property type="evidence" value="ECO:0007669"/>
    <property type="project" value="UniProtKB-EC"/>
</dbReference>
<dbReference type="UniPathway" id="UPA00077">
    <property type="reaction ID" value="UER00157"/>
</dbReference>
<reference evidence="27" key="2">
    <citation type="submission" date="2019-01" db="EMBL/GenBank/DDBJ databases">
        <title>Genome sequence of Desulfonema ishimotonii strain Tokyo 01.</title>
        <authorList>
            <person name="Fukui M."/>
        </authorList>
    </citation>
    <scope>NUCLEOTIDE SEQUENCE [LARGE SCALE GENOMIC DNA]</scope>
    <source>
        <strain evidence="27">Tokyo 01</strain>
    </source>
</reference>
<dbReference type="Gene3D" id="3.40.1190.10">
    <property type="entry name" value="Mur-like, catalytic domain"/>
    <property type="match status" value="1"/>
</dbReference>
<evidence type="ECO:0000313" key="27">
    <source>
        <dbReference type="Proteomes" id="UP000288096"/>
    </source>
</evidence>
<keyword evidence="13 23" id="KW-0067">ATP-binding</keyword>
<dbReference type="Pfam" id="PF02875">
    <property type="entry name" value="Mur_ligase_C"/>
    <property type="match status" value="1"/>
</dbReference>
<evidence type="ECO:0000256" key="17">
    <source>
        <dbReference type="ARBA" id="ARBA00030592"/>
    </source>
</evidence>
<dbReference type="InterPro" id="IPR036615">
    <property type="entry name" value="Mur_ligase_C_dom_sf"/>
</dbReference>
<feature type="domain" description="Mur ligase C-terminal" evidence="24">
    <location>
        <begin position="292"/>
        <end position="411"/>
    </location>
</feature>
<dbReference type="SUPFAM" id="SSF53244">
    <property type="entry name" value="MurD-like peptide ligases, peptide-binding domain"/>
    <property type="match status" value="1"/>
</dbReference>
<dbReference type="Pfam" id="PF08245">
    <property type="entry name" value="Mur_ligase_M"/>
    <property type="match status" value="1"/>
</dbReference>
<dbReference type="InterPro" id="IPR001645">
    <property type="entry name" value="Folylpolyglutamate_synth"/>
</dbReference>
<keyword evidence="11" id="KW-0479">Metal-binding</keyword>
<evidence type="ECO:0000259" key="25">
    <source>
        <dbReference type="Pfam" id="PF08245"/>
    </source>
</evidence>
<evidence type="ECO:0000256" key="4">
    <source>
        <dbReference type="ARBA" id="ARBA00005150"/>
    </source>
</evidence>
<dbReference type="EC" id="6.3.2.17" evidence="8"/>
<dbReference type="FunFam" id="3.40.1190.10:FF:000004">
    <property type="entry name" value="Dihydrofolate synthase/folylpolyglutamate synthase"/>
    <property type="match status" value="1"/>
</dbReference>
<dbReference type="GO" id="GO:0004326">
    <property type="term" value="F:tetrahydrofolylpolyglutamate synthase activity"/>
    <property type="evidence" value="ECO:0007669"/>
    <property type="project" value="UniProtKB-EC"/>
</dbReference>
<evidence type="ECO:0000256" key="16">
    <source>
        <dbReference type="ARBA" id="ARBA00030048"/>
    </source>
</evidence>
<dbReference type="NCBIfam" id="TIGR01499">
    <property type="entry name" value="folC"/>
    <property type="match status" value="1"/>
</dbReference>
<evidence type="ECO:0000256" key="18">
    <source>
        <dbReference type="ARBA" id="ARBA00032510"/>
    </source>
</evidence>
<evidence type="ECO:0000256" key="21">
    <source>
        <dbReference type="ARBA" id="ARBA00049035"/>
    </source>
</evidence>
<evidence type="ECO:0000313" key="26">
    <source>
        <dbReference type="EMBL" id="GBC59287.1"/>
    </source>
</evidence>
<dbReference type="GO" id="GO:0005737">
    <property type="term" value="C:cytoplasm"/>
    <property type="evidence" value="ECO:0007669"/>
    <property type="project" value="TreeGrafter"/>
</dbReference>
<evidence type="ECO:0000256" key="9">
    <source>
        <dbReference type="ARBA" id="ARBA00019357"/>
    </source>
</evidence>
<keyword evidence="27" id="KW-1185">Reference proteome</keyword>
<keyword evidence="14" id="KW-0460">Magnesium</keyword>
<evidence type="ECO:0000256" key="1">
    <source>
        <dbReference type="ARBA" id="ARBA00001946"/>
    </source>
</evidence>
<dbReference type="InterPro" id="IPR013221">
    <property type="entry name" value="Mur_ligase_cen"/>
</dbReference>
<dbReference type="PIRSF" id="PIRSF001563">
    <property type="entry name" value="Folylpolyglu_synth"/>
    <property type="match status" value="1"/>
</dbReference>
<dbReference type="PROSITE" id="PS01012">
    <property type="entry name" value="FOLYLPOLYGLU_SYNT_2"/>
    <property type="match status" value="1"/>
</dbReference>
<evidence type="ECO:0000256" key="8">
    <source>
        <dbReference type="ARBA" id="ARBA00013025"/>
    </source>
</evidence>
<name>A0A401FQN4_9BACT</name>
<comment type="function">
    <text evidence="2">Functions in two distinct reactions of the de novo folate biosynthetic pathway. Catalyzes the addition of a glutamate residue to dihydropteroate (7,8-dihydropteroate or H2Pte) to form dihydrofolate (7,8-dihydrofolate monoglutamate or H2Pte-Glu). Also catalyzes successive additions of L-glutamate to tetrahydrofolate or 10-formyltetrahydrofolate or 5,10-methylenetetrahydrofolate, leading to folylpolyglutamate derivatives.</text>
</comment>
<dbReference type="GO" id="GO:0005524">
    <property type="term" value="F:ATP binding"/>
    <property type="evidence" value="ECO:0007669"/>
    <property type="project" value="UniProtKB-KW"/>
</dbReference>
<dbReference type="InterPro" id="IPR036565">
    <property type="entry name" value="Mur-like_cat_sf"/>
</dbReference>
<evidence type="ECO:0000256" key="20">
    <source>
        <dbReference type="ARBA" id="ARBA00047808"/>
    </source>
</evidence>
<organism evidence="26 27">
    <name type="scientific">Desulfonema ishimotonii</name>
    <dbReference type="NCBI Taxonomy" id="45657"/>
    <lineage>
        <taxon>Bacteria</taxon>
        <taxon>Pseudomonadati</taxon>
        <taxon>Thermodesulfobacteriota</taxon>
        <taxon>Desulfobacteria</taxon>
        <taxon>Desulfobacterales</taxon>
        <taxon>Desulfococcaceae</taxon>
        <taxon>Desulfonema</taxon>
    </lineage>
</organism>
<comment type="pathway">
    <text evidence="4">Cofactor biosynthesis; tetrahydrofolylpolyglutamate biosynthesis.</text>
</comment>
<dbReference type="GO" id="GO:0046656">
    <property type="term" value="P:folic acid biosynthetic process"/>
    <property type="evidence" value="ECO:0007669"/>
    <property type="project" value="UniProtKB-KW"/>
</dbReference>
<evidence type="ECO:0000256" key="23">
    <source>
        <dbReference type="PIRNR" id="PIRNR001563"/>
    </source>
</evidence>
<protein>
    <recommendedName>
        <fullName evidence="9">Dihydrofolate synthase/folylpolyglutamate synthase</fullName>
        <ecNumber evidence="7">6.3.2.12</ecNumber>
        <ecNumber evidence="8">6.3.2.17</ecNumber>
    </recommendedName>
    <alternativeName>
        <fullName evidence="18">Folylpoly-gamma-glutamate synthetase-dihydrofolate synthetase</fullName>
    </alternativeName>
    <alternativeName>
        <fullName evidence="16">Folylpolyglutamate synthetase</fullName>
    </alternativeName>
    <alternativeName>
        <fullName evidence="17">Tetrahydrofolylpolyglutamate synthase</fullName>
    </alternativeName>
</protein>
<dbReference type="PANTHER" id="PTHR11136">
    <property type="entry name" value="FOLYLPOLYGLUTAMATE SYNTHASE-RELATED"/>
    <property type="match status" value="1"/>
</dbReference>
<evidence type="ECO:0000256" key="11">
    <source>
        <dbReference type="ARBA" id="ARBA00022723"/>
    </source>
</evidence>
<comment type="cofactor">
    <cofactor evidence="1">
        <name>Mg(2+)</name>
        <dbReference type="ChEBI" id="CHEBI:18420"/>
    </cofactor>
</comment>
<evidence type="ECO:0000256" key="3">
    <source>
        <dbReference type="ARBA" id="ARBA00004799"/>
    </source>
</evidence>
<keyword evidence="12 23" id="KW-0547">Nucleotide-binding</keyword>
<evidence type="ECO:0000256" key="14">
    <source>
        <dbReference type="ARBA" id="ARBA00022842"/>
    </source>
</evidence>
<dbReference type="EC" id="6.3.2.12" evidence="7"/>
<evidence type="ECO:0000256" key="10">
    <source>
        <dbReference type="ARBA" id="ARBA00022598"/>
    </source>
</evidence>
<evidence type="ECO:0000256" key="7">
    <source>
        <dbReference type="ARBA" id="ARBA00013023"/>
    </source>
</evidence>
<dbReference type="GO" id="GO:0046872">
    <property type="term" value="F:metal ion binding"/>
    <property type="evidence" value="ECO:0007669"/>
    <property type="project" value="UniProtKB-KW"/>
</dbReference>
<evidence type="ECO:0000259" key="24">
    <source>
        <dbReference type="Pfam" id="PF02875"/>
    </source>
</evidence>